<proteinExistence type="predicted"/>
<gene>
    <name evidence="1" type="ORF">S03H2_58800</name>
</gene>
<accession>X1J6V2</accession>
<protein>
    <submittedName>
        <fullName evidence="1">Uncharacterized protein</fullName>
    </submittedName>
</protein>
<comment type="caution">
    <text evidence="1">The sequence shown here is derived from an EMBL/GenBank/DDBJ whole genome shotgun (WGS) entry which is preliminary data.</text>
</comment>
<feature type="non-terminal residue" evidence="1">
    <location>
        <position position="1"/>
    </location>
</feature>
<name>X1J6V2_9ZZZZ</name>
<dbReference type="EMBL" id="BARU01037774">
    <property type="protein sequence ID" value="GAH89707.1"/>
    <property type="molecule type" value="Genomic_DNA"/>
</dbReference>
<sequence>INTLFLDFLENHQHLFPQQKQLIGLGNQNTHIFSEFKIVNPVDVPDEWLEGSDQYQTDDYDYGLVITTYYLGAQEFKPTKEKLTAVALYLSNLYAPSDIDITISIRKTLDGDNLTSKTLNADEHKIKKSGRWVMFDFDDITITPEESYYIVCSASGGLIFHSYTWFCDIENKYSRGKAWAKDGSGDWYDLEDPGWDPEMIGIDLCFITYFQEPPKSKLSDNYTPWLFSLFQWLIKGTPYLS</sequence>
<evidence type="ECO:0000313" key="1">
    <source>
        <dbReference type="EMBL" id="GAH89707.1"/>
    </source>
</evidence>
<dbReference type="AlphaFoldDB" id="X1J6V2"/>
<reference evidence="1" key="1">
    <citation type="journal article" date="2014" name="Front. Microbiol.">
        <title>High frequency of phylogenetically diverse reductive dehalogenase-homologous genes in deep subseafloor sedimentary metagenomes.</title>
        <authorList>
            <person name="Kawai M."/>
            <person name="Futagami T."/>
            <person name="Toyoda A."/>
            <person name="Takaki Y."/>
            <person name="Nishi S."/>
            <person name="Hori S."/>
            <person name="Arai W."/>
            <person name="Tsubouchi T."/>
            <person name="Morono Y."/>
            <person name="Uchiyama I."/>
            <person name="Ito T."/>
            <person name="Fujiyama A."/>
            <person name="Inagaki F."/>
            <person name="Takami H."/>
        </authorList>
    </citation>
    <scope>NUCLEOTIDE SEQUENCE</scope>
    <source>
        <strain evidence="1">Expedition CK06-06</strain>
    </source>
</reference>
<organism evidence="1">
    <name type="scientific">marine sediment metagenome</name>
    <dbReference type="NCBI Taxonomy" id="412755"/>
    <lineage>
        <taxon>unclassified sequences</taxon>
        <taxon>metagenomes</taxon>
        <taxon>ecological metagenomes</taxon>
    </lineage>
</organism>